<protein>
    <submittedName>
        <fullName evidence="3">Glycosyltransferase family 25 protein</fullName>
    </submittedName>
</protein>
<accession>A0AAE3CZJ6</accession>
<evidence type="ECO:0000313" key="3">
    <source>
        <dbReference type="EMBL" id="MBW8636714.1"/>
    </source>
</evidence>
<organism evidence="3 4">
    <name type="scientific">Flavimaribacter sediminis</name>
    <dbReference type="NCBI Taxonomy" id="2865987"/>
    <lineage>
        <taxon>Bacteria</taxon>
        <taxon>Pseudomonadati</taxon>
        <taxon>Pseudomonadota</taxon>
        <taxon>Alphaproteobacteria</taxon>
        <taxon>Hyphomicrobiales</taxon>
        <taxon>Rhizobiaceae</taxon>
        <taxon>Flavimaribacter</taxon>
    </lineage>
</organism>
<comment type="caution">
    <text evidence="3">The sequence shown here is derived from an EMBL/GenBank/DDBJ whole genome shotgun (WGS) entry which is preliminary data.</text>
</comment>
<dbReference type="Pfam" id="PF01755">
    <property type="entry name" value="Glyco_transf_25"/>
    <property type="match status" value="1"/>
</dbReference>
<proteinExistence type="predicted"/>
<evidence type="ECO:0000313" key="4">
    <source>
        <dbReference type="Proteomes" id="UP001196509"/>
    </source>
</evidence>
<evidence type="ECO:0000256" key="1">
    <source>
        <dbReference type="SAM" id="MobiDB-lite"/>
    </source>
</evidence>
<feature type="domain" description="Glycosyl transferase family 25" evidence="2">
    <location>
        <begin position="28"/>
        <end position="202"/>
    </location>
</feature>
<feature type="region of interest" description="Disordered" evidence="1">
    <location>
        <begin position="245"/>
        <end position="269"/>
    </location>
</feature>
<dbReference type="CDD" id="cd06532">
    <property type="entry name" value="Glyco_transf_25"/>
    <property type="match status" value="1"/>
</dbReference>
<dbReference type="Proteomes" id="UP001196509">
    <property type="component" value="Unassembled WGS sequence"/>
</dbReference>
<keyword evidence="4" id="KW-1185">Reference proteome</keyword>
<dbReference type="AlphaFoldDB" id="A0AAE3CZJ6"/>
<gene>
    <name evidence="3" type="ORF">K1W69_05900</name>
</gene>
<sequence>MTCQTEYSGIKSKYTIGVKFSTESCFLRILIINLDRSPDRLDWIDKAFRNQDLTYERVSAIDAKAFSKEEVAEFHRTCSSGFKQPPEEIACNLSHKKCWQMIADGDDDFVCVFEDDIHLSKDASRFLSSSEWIPADAELIKLETFNTKVEYLPKETRAALDRQLGVVRSFHPGSAGYIISKDGARKLLRMADKLYAQVSFVMFGPKPSRAESLKTYQLMPALCIQDMRRDGSKNDRLASTIGHERLALGADQGQRPATRNNGKNSRASFRKQWKSSISRMLNPRVSAKVIEYKD</sequence>
<dbReference type="InterPro" id="IPR002654">
    <property type="entry name" value="Glyco_trans_25"/>
</dbReference>
<feature type="compositionally biased region" description="Polar residues" evidence="1">
    <location>
        <begin position="255"/>
        <end position="267"/>
    </location>
</feature>
<evidence type="ECO:0000259" key="2">
    <source>
        <dbReference type="Pfam" id="PF01755"/>
    </source>
</evidence>
<dbReference type="EMBL" id="JAICBX010000001">
    <property type="protein sequence ID" value="MBW8636714.1"/>
    <property type="molecule type" value="Genomic_DNA"/>
</dbReference>
<name>A0AAE3CZJ6_9HYPH</name>
<reference evidence="3" key="1">
    <citation type="submission" date="2021-08" db="EMBL/GenBank/DDBJ databases">
        <title>Hoeflea bacterium WL0058 sp. nov., isolated from the sediment.</title>
        <authorList>
            <person name="Wang L."/>
            <person name="Zhang D."/>
        </authorList>
    </citation>
    <scope>NUCLEOTIDE SEQUENCE</scope>
    <source>
        <strain evidence="3">WL0058</strain>
    </source>
</reference>